<keyword evidence="1" id="KW-0732">Signal</keyword>
<dbReference type="EMBL" id="BPQB01000080">
    <property type="protein sequence ID" value="GJE98038.1"/>
    <property type="molecule type" value="Genomic_DNA"/>
</dbReference>
<dbReference type="AlphaFoldDB" id="A0A9P3LK21"/>
<keyword evidence="3" id="KW-1185">Reference proteome</keyword>
<evidence type="ECO:0000256" key="1">
    <source>
        <dbReference type="SAM" id="SignalP"/>
    </source>
</evidence>
<name>A0A9P3LK21_9APHY</name>
<sequence>MRFTQTLYFVAAALASPSLASAAKRQSPSDPVIMTTPAIVSPTAGTVMAAEVSTTFTIGVPEYSHCHPGYTPVDVYLLAAEPTASSINSTYQFADYLHYFGSYVVTNIQGLPPMGTPPPTSLTMPSLGAEYEGQSVYLAIMQAIFDCPPNGYTEYAYDSKQMVYTQ</sequence>
<protein>
    <submittedName>
        <fullName evidence="2">Uncharacterized protein</fullName>
    </submittedName>
</protein>
<feature type="signal peptide" evidence="1">
    <location>
        <begin position="1"/>
        <end position="22"/>
    </location>
</feature>
<dbReference type="OrthoDB" id="2769307at2759"/>
<feature type="chain" id="PRO_5040289890" evidence="1">
    <location>
        <begin position="23"/>
        <end position="166"/>
    </location>
</feature>
<evidence type="ECO:0000313" key="2">
    <source>
        <dbReference type="EMBL" id="GJE98038.1"/>
    </source>
</evidence>
<accession>A0A9P3LK21</accession>
<organism evidence="2 3">
    <name type="scientific">Phanerochaete sordida</name>
    <dbReference type="NCBI Taxonomy" id="48140"/>
    <lineage>
        <taxon>Eukaryota</taxon>
        <taxon>Fungi</taxon>
        <taxon>Dikarya</taxon>
        <taxon>Basidiomycota</taxon>
        <taxon>Agaricomycotina</taxon>
        <taxon>Agaricomycetes</taxon>
        <taxon>Polyporales</taxon>
        <taxon>Phanerochaetaceae</taxon>
        <taxon>Phanerochaete</taxon>
    </lineage>
</organism>
<gene>
    <name evidence="2" type="ORF">PsYK624_142600</name>
</gene>
<comment type="caution">
    <text evidence="2">The sequence shown here is derived from an EMBL/GenBank/DDBJ whole genome shotgun (WGS) entry which is preliminary data.</text>
</comment>
<evidence type="ECO:0000313" key="3">
    <source>
        <dbReference type="Proteomes" id="UP000703269"/>
    </source>
</evidence>
<reference evidence="2 3" key="1">
    <citation type="submission" date="2021-08" db="EMBL/GenBank/DDBJ databases">
        <title>Draft Genome Sequence of Phanerochaete sordida strain YK-624.</title>
        <authorList>
            <person name="Mori T."/>
            <person name="Dohra H."/>
            <person name="Suzuki T."/>
            <person name="Kawagishi H."/>
            <person name="Hirai H."/>
        </authorList>
    </citation>
    <scope>NUCLEOTIDE SEQUENCE [LARGE SCALE GENOMIC DNA]</scope>
    <source>
        <strain evidence="2 3">YK-624</strain>
    </source>
</reference>
<dbReference type="Proteomes" id="UP000703269">
    <property type="component" value="Unassembled WGS sequence"/>
</dbReference>
<proteinExistence type="predicted"/>